<evidence type="ECO:0000313" key="2">
    <source>
        <dbReference type="EMBL" id="TEB24705.1"/>
    </source>
</evidence>
<dbReference type="AlphaFoldDB" id="A0A4Y7SS67"/>
<name>A0A4Y7SS67_COPMI</name>
<accession>A0A4Y7SS67</accession>
<dbReference type="InterPro" id="IPR001810">
    <property type="entry name" value="F-box_dom"/>
</dbReference>
<dbReference type="OrthoDB" id="2269034at2759"/>
<proteinExistence type="predicted"/>
<keyword evidence="3" id="KW-1185">Reference proteome</keyword>
<evidence type="ECO:0000259" key="1">
    <source>
        <dbReference type="Pfam" id="PF12937"/>
    </source>
</evidence>
<comment type="caution">
    <text evidence="2">The sequence shown here is derived from an EMBL/GenBank/DDBJ whole genome shotgun (WGS) entry which is preliminary data.</text>
</comment>
<reference evidence="2 3" key="1">
    <citation type="journal article" date="2019" name="Nat. Ecol. Evol.">
        <title>Megaphylogeny resolves global patterns of mushroom evolution.</title>
        <authorList>
            <person name="Varga T."/>
            <person name="Krizsan K."/>
            <person name="Foldi C."/>
            <person name="Dima B."/>
            <person name="Sanchez-Garcia M."/>
            <person name="Sanchez-Ramirez S."/>
            <person name="Szollosi G.J."/>
            <person name="Szarkandi J.G."/>
            <person name="Papp V."/>
            <person name="Albert L."/>
            <person name="Andreopoulos W."/>
            <person name="Angelini C."/>
            <person name="Antonin V."/>
            <person name="Barry K.W."/>
            <person name="Bougher N.L."/>
            <person name="Buchanan P."/>
            <person name="Buyck B."/>
            <person name="Bense V."/>
            <person name="Catcheside P."/>
            <person name="Chovatia M."/>
            <person name="Cooper J."/>
            <person name="Damon W."/>
            <person name="Desjardin D."/>
            <person name="Finy P."/>
            <person name="Geml J."/>
            <person name="Haridas S."/>
            <person name="Hughes K."/>
            <person name="Justo A."/>
            <person name="Karasinski D."/>
            <person name="Kautmanova I."/>
            <person name="Kiss B."/>
            <person name="Kocsube S."/>
            <person name="Kotiranta H."/>
            <person name="LaButti K.M."/>
            <person name="Lechner B.E."/>
            <person name="Liimatainen K."/>
            <person name="Lipzen A."/>
            <person name="Lukacs Z."/>
            <person name="Mihaltcheva S."/>
            <person name="Morgado L.N."/>
            <person name="Niskanen T."/>
            <person name="Noordeloos M.E."/>
            <person name="Ohm R.A."/>
            <person name="Ortiz-Santana B."/>
            <person name="Ovrebo C."/>
            <person name="Racz N."/>
            <person name="Riley R."/>
            <person name="Savchenko A."/>
            <person name="Shiryaev A."/>
            <person name="Soop K."/>
            <person name="Spirin V."/>
            <person name="Szebenyi C."/>
            <person name="Tomsovsky M."/>
            <person name="Tulloss R.E."/>
            <person name="Uehling J."/>
            <person name="Grigoriev I.V."/>
            <person name="Vagvolgyi C."/>
            <person name="Papp T."/>
            <person name="Martin F.M."/>
            <person name="Miettinen O."/>
            <person name="Hibbett D.S."/>
            <person name="Nagy L.G."/>
        </authorList>
    </citation>
    <scope>NUCLEOTIDE SEQUENCE [LARGE SCALE GENOMIC DNA]</scope>
    <source>
        <strain evidence="2 3">FP101781</strain>
    </source>
</reference>
<dbReference type="STRING" id="71717.A0A4Y7SS67"/>
<dbReference type="Pfam" id="PF12937">
    <property type="entry name" value="F-box-like"/>
    <property type="match status" value="1"/>
</dbReference>
<dbReference type="InterPro" id="IPR036047">
    <property type="entry name" value="F-box-like_dom_sf"/>
</dbReference>
<dbReference type="Proteomes" id="UP000298030">
    <property type="component" value="Unassembled WGS sequence"/>
</dbReference>
<feature type="domain" description="F-box" evidence="1">
    <location>
        <begin position="2"/>
        <end position="51"/>
    </location>
</feature>
<protein>
    <recommendedName>
        <fullName evidence="1">F-box domain-containing protein</fullName>
    </recommendedName>
</protein>
<gene>
    <name evidence="2" type="ORF">FA13DRAFT_1739050</name>
</gene>
<evidence type="ECO:0000313" key="3">
    <source>
        <dbReference type="Proteomes" id="UP000298030"/>
    </source>
</evidence>
<dbReference type="EMBL" id="QPFP01000064">
    <property type="protein sequence ID" value="TEB24705.1"/>
    <property type="molecule type" value="Genomic_DNA"/>
</dbReference>
<dbReference type="Gene3D" id="1.20.1280.50">
    <property type="match status" value="1"/>
</dbReference>
<organism evidence="2 3">
    <name type="scientific">Coprinellus micaceus</name>
    <name type="common">Glistening ink-cap mushroom</name>
    <name type="synonym">Coprinus micaceus</name>
    <dbReference type="NCBI Taxonomy" id="71717"/>
    <lineage>
        <taxon>Eukaryota</taxon>
        <taxon>Fungi</taxon>
        <taxon>Dikarya</taxon>
        <taxon>Basidiomycota</taxon>
        <taxon>Agaricomycotina</taxon>
        <taxon>Agaricomycetes</taxon>
        <taxon>Agaricomycetidae</taxon>
        <taxon>Agaricales</taxon>
        <taxon>Agaricineae</taxon>
        <taxon>Psathyrellaceae</taxon>
        <taxon>Coprinellus</taxon>
    </lineage>
</organism>
<dbReference type="SUPFAM" id="SSF81383">
    <property type="entry name" value="F-box domain"/>
    <property type="match status" value="1"/>
</dbReference>
<sequence length="185" mass="20701">MYDLPPEMLFAIFKACIGAEDHRQPLVLSHVCSQWRSIALANPSLWTQLRIHGTWQDLHAYLERSRPMSVDLTIVCTSQARWVIADFVHEQLSRPEYQHDLRRIRSMDLVASPRCGSKCMPASRLLTGDTNTPIPLSFQHTHQSFHQVRITLVPGAVRLQGDGNNHTSLACIGEVGPGRAGLSLA</sequence>